<dbReference type="SUPFAM" id="SSF52096">
    <property type="entry name" value="ClpP/crotonase"/>
    <property type="match status" value="1"/>
</dbReference>
<keyword evidence="9" id="KW-1185">Reference proteome</keyword>
<dbReference type="PANTHER" id="PTHR32060">
    <property type="entry name" value="TAIL-SPECIFIC PROTEASE"/>
    <property type="match status" value="1"/>
</dbReference>
<dbReference type="Pfam" id="PF17820">
    <property type="entry name" value="PDZ_6"/>
    <property type="match status" value="1"/>
</dbReference>
<dbReference type="SMART" id="SM00245">
    <property type="entry name" value="TSPc"/>
    <property type="match status" value="1"/>
</dbReference>
<feature type="domain" description="PDZ" evidence="7">
    <location>
        <begin position="105"/>
        <end position="173"/>
    </location>
</feature>
<dbReference type="Gene3D" id="1.10.101.10">
    <property type="entry name" value="PGBD-like superfamily/PGBD"/>
    <property type="match status" value="1"/>
</dbReference>
<dbReference type="InterPro" id="IPR005151">
    <property type="entry name" value="Tail-specific_protease"/>
</dbReference>
<proteinExistence type="inferred from homology"/>
<dbReference type="Pfam" id="PF01471">
    <property type="entry name" value="PG_binding_1"/>
    <property type="match status" value="1"/>
</dbReference>
<evidence type="ECO:0000256" key="3">
    <source>
        <dbReference type="ARBA" id="ARBA00022801"/>
    </source>
</evidence>
<sequence>MVKETQNTSPKKTQPKKRFSWVTLLVTVILAAVIGGGSVYVVMNQRLQAVERTNQSLGKINTVFNTLNQYYYKGISKTKLEDGALNGMVNVLNDQFSEYMSKDETQSLNDTISASFTGIGAEVRKDGQQIQIVAPIAGTPAEKGGLKAKDIILKIDGKSLEGYSLNKAVSLIRGKKGTTVKLSIKRGNTTFEKSFKRAKIPVKTVAGRLDAKDKHVGYLQVTTFSESTAKEMKQTIQSLRKKGATSFVIDMRNNPGGLMDQALKMSSMFLKDGKTIMQVQQKNGRPEVYKAGKKYDDGFKVHEKTVVLINGGSASAAEIFSAALHQSAGIKLIGTKSFGKGTVQNAMPFNDKTELKLTIAKWLTPDGTWIHEKGLQPTVKADYPAIAYQAMIDTKKAYHENEVAKPIASLQKFLQALGYQPGRTDGYFSSQTKTALQKFQTDQHLPASGVADAQTINSLQTAVGNYLEHSDRAYQAAIKAVR</sequence>
<dbReference type="SUPFAM" id="SSF50156">
    <property type="entry name" value="PDZ domain-like"/>
    <property type="match status" value="1"/>
</dbReference>
<dbReference type="CDD" id="cd06782">
    <property type="entry name" value="cpPDZ_CPP-like"/>
    <property type="match status" value="1"/>
</dbReference>
<dbReference type="InterPro" id="IPR002477">
    <property type="entry name" value="Peptidoglycan-bd-like"/>
</dbReference>
<evidence type="ECO:0000256" key="2">
    <source>
        <dbReference type="ARBA" id="ARBA00022670"/>
    </source>
</evidence>
<dbReference type="Gene3D" id="2.30.42.10">
    <property type="match status" value="1"/>
</dbReference>
<keyword evidence="6" id="KW-0472">Membrane</keyword>
<evidence type="ECO:0000256" key="6">
    <source>
        <dbReference type="SAM" id="Phobius"/>
    </source>
</evidence>
<dbReference type="PROSITE" id="PS50106">
    <property type="entry name" value="PDZ"/>
    <property type="match status" value="1"/>
</dbReference>
<dbReference type="CDD" id="cd07560">
    <property type="entry name" value="Peptidase_S41_CPP"/>
    <property type="match status" value="1"/>
</dbReference>
<dbReference type="Pfam" id="PF03572">
    <property type="entry name" value="Peptidase_S41"/>
    <property type="match status" value="1"/>
</dbReference>
<dbReference type="EMBL" id="BQXH01000001">
    <property type="protein sequence ID" value="GKS80432.1"/>
    <property type="molecule type" value="Genomic_DNA"/>
</dbReference>
<keyword evidence="2 5" id="KW-0645">Protease</keyword>
<name>A0ABQ5JG13_9LACO</name>
<evidence type="ECO:0000256" key="4">
    <source>
        <dbReference type="ARBA" id="ARBA00022825"/>
    </source>
</evidence>
<dbReference type="InterPro" id="IPR004447">
    <property type="entry name" value="Peptidase_S41A"/>
</dbReference>
<keyword evidence="3 5" id="KW-0378">Hydrolase</keyword>
<dbReference type="InterPro" id="IPR036366">
    <property type="entry name" value="PGBDSf"/>
</dbReference>
<dbReference type="NCBIfam" id="TIGR00225">
    <property type="entry name" value="prc"/>
    <property type="match status" value="1"/>
</dbReference>
<keyword evidence="4 5" id="KW-0720">Serine protease</keyword>
<keyword evidence="6" id="KW-0812">Transmembrane</keyword>
<accession>A0ABQ5JG13</accession>
<feature type="transmembrane region" description="Helical" evidence="6">
    <location>
        <begin position="21"/>
        <end position="43"/>
    </location>
</feature>
<reference evidence="8" key="1">
    <citation type="journal article" date="2022" name="Int. J. Syst. Evol. Microbiol.">
        <title>A novel species of lactic acid bacteria, Ligilactobacillus pabuli sp. nov., isolated from alfalfa silage.</title>
        <authorList>
            <person name="Tohno M."/>
            <person name="Tanizawa Y."/>
            <person name="Sawada H."/>
            <person name="Sakamoto M."/>
            <person name="Ohkuma M."/>
            <person name="Kobayashi H."/>
        </authorList>
    </citation>
    <scope>NUCLEOTIDE SEQUENCE</scope>
    <source>
        <strain evidence="8">AF129</strain>
    </source>
</reference>
<dbReference type="SUPFAM" id="SSF47090">
    <property type="entry name" value="PGBD-like"/>
    <property type="match status" value="1"/>
</dbReference>
<comment type="similarity">
    <text evidence="1 5">Belongs to the peptidase S41A family.</text>
</comment>
<dbReference type="InterPro" id="IPR036365">
    <property type="entry name" value="PGBD-like_sf"/>
</dbReference>
<keyword evidence="6" id="KW-1133">Transmembrane helix</keyword>
<gene>
    <name evidence="8" type="primary">ctpA</name>
    <name evidence="8" type="ORF">LPAF129_01170</name>
</gene>
<dbReference type="InterPro" id="IPR041489">
    <property type="entry name" value="PDZ_6"/>
</dbReference>
<comment type="caution">
    <text evidence="8">The sequence shown here is derived from an EMBL/GenBank/DDBJ whole genome shotgun (WGS) entry which is preliminary data.</text>
</comment>
<evidence type="ECO:0000256" key="1">
    <source>
        <dbReference type="ARBA" id="ARBA00009179"/>
    </source>
</evidence>
<dbReference type="Gene3D" id="3.30.750.44">
    <property type="match status" value="1"/>
</dbReference>
<evidence type="ECO:0000256" key="5">
    <source>
        <dbReference type="RuleBase" id="RU004404"/>
    </source>
</evidence>
<dbReference type="InterPro" id="IPR001478">
    <property type="entry name" value="PDZ"/>
</dbReference>
<dbReference type="Gene3D" id="3.90.226.10">
    <property type="entry name" value="2-enoyl-CoA Hydratase, Chain A, domain 1"/>
    <property type="match status" value="1"/>
</dbReference>
<dbReference type="Pfam" id="PF22694">
    <property type="entry name" value="CtpB_N-like"/>
    <property type="match status" value="1"/>
</dbReference>
<evidence type="ECO:0000313" key="8">
    <source>
        <dbReference type="EMBL" id="GKS80432.1"/>
    </source>
</evidence>
<evidence type="ECO:0000259" key="7">
    <source>
        <dbReference type="PROSITE" id="PS50106"/>
    </source>
</evidence>
<protein>
    <submittedName>
        <fullName evidence="8">Peptidase S41</fullName>
    </submittedName>
</protein>
<dbReference type="RefSeq" id="WP_244053973.1">
    <property type="nucleotide sequence ID" value="NZ_BQXH01000001.1"/>
</dbReference>
<dbReference type="Proteomes" id="UP001055149">
    <property type="component" value="Unassembled WGS sequence"/>
</dbReference>
<dbReference type="InterPro" id="IPR055210">
    <property type="entry name" value="CtpA/B_N"/>
</dbReference>
<evidence type="ECO:0000313" key="9">
    <source>
        <dbReference type="Proteomes" id="UP001055149"/>
    </source>
</evidence>
<organism evidence="8 9">
    <name type="scientific">Ligilactobacillus pabuli</name>
    <dbReference type="NCBI Taxonomy" id="2886039"/>
    <lineage>
        <taxon>Bacteria</taxon>
        <taxon>Bacillati</taxon>
        <taxon>Bacillota</taxon>
        <taxon>Bacilli</taxon>
        <taxon>Lactobacillales</taxon>
        <taxon>Lactobacillaceae</taxon>
        <taxon>Ligilactobacillus</taxon>
    </lineage>
</organism>
<dbReference type="SMART" id="SM00228">
    <property type="entry name" value="PDZ"/>
    <property type="match status" value="1"/>
</dbReference>
<dbReference type="PANTHER" id="PTHR32060:SF30">
    <property type="entry name" value="CARBOXY-TERMINAL PROCESSING PROTEASE CTPA"/>
    <property type="match status" value="1"/>
</dbReference>
<dbReference type="InterPro" id="IPR036034">
    <property type="entry name" value="PDZ_sf"/>
</dbReference>
<dbReference type="InterPro" id="IPR029045">
    <property type="entry name" value="ClpP/crotonase-like_dom_sf"/>
</dbReference>